<name>A0A1A9X5E4_9MUSC</name>
<dbReference type="PANTHER" id="PTHR12959">
    <property type="entry name" value="GPI TRANSAMIDASE COMPONENT PIG-T-RELATED"/>
    <property type="match status" value="1"/>
</dbReference>
<reference evidence="3" key="1">
    <citation type="submission" date="2014-03" db="EMBL/GenBank/DDBJ databases">
        <authorList>
            <person name="Aksoy S."/>
            <person name="Warren W."/>
            <person name="Wilson R.K."/>
        </authorList>
    </citation>
    <scope>NUCLEOTIDE SEQUENCE [LARGE SCALE GENOMIC DNA]</scope>
    <source>
        <strain evidence="3">IAEA</strain>
    </source>
</reference>
<reference evidence="2" key="2">
    <citation type="submission" date="2020-05" db="UniProtKB">
        <authorList>
            <consortium name="EnsemblMetazoa"/>
        </authorList>
    </citation>
    <scope>IDENTIFICATION</scope>
    <source>
        <strain evidence="2">IAEA</strain>
    </source>
</reference>
<keyword evidence="3" id="KW-1185">Reference proteome</keyword>
<feature type="chain" id="PRO_5008401040" description="GPI transamidase component PIG-T" evidence="1">
    <location>
        <begin position="22"/>
        <end position="625"/>
    </location>
</feature>
<organism evidence="2 3">
    <name type="scientific">Glossina brevipalpis</name>
    <dbReference type="NCBI Taxonomy" id="37001"/>
    <lineage>
        <taxon>Eukaryota</taxon>
        <taxon>Metazoa</taxon>
        <taxon>Ecdysozoa</taxon>
        <taxon>Arthropoda</taxon>
        <taxon>Hexapoda</taxon>
        <taxon>Insecta</taxon>
        <taxon>Pterygota</taxon>
        <taxon>Neoptera</taxon>
        <taxon>Endopterygota</taxon>
        <taxon>Diptera</taxon>
        <taxon>Brachycera</taxon>
        <taxon>Muscomorpha</taxon>
        <taxon>Hippoboscoidea</taxon>
        <taxon>Glossinidae</taxon>
        <taxon>Glossina</taxon>
    </lineage>
</organism>
<evidence type="ECO:0000256" key="1">
    <source>
        <dbReference type="SAM" id="SignalP"/>
    </source>
</evidence>
<dbReference type="GO" id="GO:0016255">
    <property type="term" value="P:attachment of GPI anchor to protein"/>
    <property type="evidence" value="ECO:0007669"/>
    <property type="project" value="InterPro"/>
</dbReference>
<dbReference type="AlphaFoldDB" id="A0A1A9X5E4"/>
<accession>A0A1A9X5E4</accession>
<dbReference type="Pfam" id="PF04113">
    <property type="entry name" value="Gpi16"/>
    <property type="match status" value="2"/>
</dbReference>
<dbReference type="Proteomes" id="UP000091820">
    <property type="component" value="Unassembled WGS sequence"/>
</dbReference>
<dbReference type="STRING" id="37001.A0A1A9X5E4"/>
<protein>
    <recommendedName>
        <fullName evidence="4">GPI transamidase component PIG-T</fullName>
    </recommendedName>
</protein>
<keyword evidence="1" id="KW-0732">Signal</keyword>
<evidence type="ECO:0000313" key="3">
    <source>
        <dbReference type="Proteomes" id="UP000091820"/>
    </source>
</evidence>
<evidence type="ECO:0000313" key="2">
    <source>
        <dbReference type="EnsemblMetazoa" id="GBRI044845-PA"/>
    </source>
</evidence>
<dbReference type="PANTHER" id="PTHR12959:SF11">
    <property type="entry name" value="GPI TRANSAMIDASE COMPONENT PIG-T"/>
    <property type="match status" value="1"/>
</dbReference>
<sequence>MIILVKYALYLSALTICGINAQEPTEKIEQEQNQRSELDETFEVFHEELYVQPLASGFVNTYFQFTTKWFYQKEENLHNIRLVPRSIAEILLQYDIKELHVSLTQGLWRYESWGYPIKSAPPGAEVWAWFAAENLTSNQVDDQWTRVASTLSGILCASLNFIDHTNTLIPKYGFRPQFINAGGQNITKHLRYSSLPREIVCTENLTPWKKLLPCNSKNGFASLLNSVNVYNTNYHSLAVRVRTFCLHKDECFLEFTESANLVYDPKVLTTTSTNDFSLRRLFGQGLNGHCPLAKSSKVYVKLNTPVRYELNPPPQYNVSSTRGSFTSYYGVYDIQQLKGQRLFNIAWFQGKVPNFPLIPPPLCAHRYIVGQGQEKGKLVTQLTNNHYSGLRIILQENIPWFMPVYMHTLKIRNQRTAELITPKTINYYPGVQRKRPYHLELLFNLPGQTSVEISFDFDYIFLKWLEYPPDANHGHYVGSAVITTQLPLARNYTAIPAWGTIFADSFNASESFYLLQLRTESLLLSLPTPDFSMPYNVICLACTVVALAFGPIHSIATKRIIVEENAAVSSTFYAKILQKLKRGPKTSTKAEINKNKEDKQQLADIETVILQNPDNINSKSKEKSM</sequence>
<proteinExistence type="predicted"/>
<feature type="signal peptide" evidence="1">
    <location>
        <begin position="1"/>
        <end position="21"/>
    </location>
</feature>
<dbReference type="VEuPathDB" id="VectorBase:GBRI044845"/>
<evidence type="ECO:0008006" key="4">
    <source>
        <dbReference type="Google" id="ProtNLM"/>
    </source>
</evidence>
<dbReference type="GO" id="GO:0042765">
    <property type="term" value="C:GPI-anchor transamidase complex"/>
    <property type="evidence" value="ECO:0007669"/>
    <property type="project" value="InterPro"/>
</dbReference>
<dbReference type="InterPro" id="IPR007245">
    <property type="entry name" value="PIG-T"/>
</dbReference>
<dbReference type="EnsemblMetazoa" id="GBRI044845-RA">
    <property type="protein sequence ID" value="GBRI044845-PA"/>
    <property type="gene ID" value="GBRI044845"/>
</dbReference>